<feature type="domain" description="OmpR/PhoB-type" evidence="2">
    <location>
        <begin position="89"/>
        <end position="190"/>
    </location>
</feature>
<organism evidence="3 4">
    <name type="scientific">Paracoccus phage vB_PmaS-R3</name>
    <dbReference type="NCBI Taxonomy" id="2494563"/>
    <lineage>
        <taxon>Viruses</taxon>
        <taxon>Duplodnaviria</taxon>
        <taxon>Heunggongvirae</taxon>
        <taxon>Uroviricota</taxon>
        <taxon>Caudoviricetes</taxon>
        <taxon>Zhuquevirus</taxon>
        <taxon>Zhuquevirus R3</taxon>
    </lineage>
</organism>
<dbReference type="InterPro" id="IPR016032">
    <property type="entry name" value="Sig_transdc_resp-reg_C-effctor"/>
</dbReference>
<evidence type="ECO:0000313" key="4">
    <source>
        <dbReference type="Proteomes" id="UP000031732"/>
    </source>
</evidence>
<keyword evidence="1" id="KW-0238">DNA-binding</keyword>
<dbReference type="RefSeq" id="YP_009126415.1">
    <property type="nucleotide sequence ID" value="NC_026608.1"/>
</dbReference>
<accession>A0A0B5A598</accession>
<evidence type="ECO:0000313" key="3">
    <source>
        <dbReference type="EMBL" id="AJD83149.1"/>
    </source>
</evidence>
<reference evidence="3 4" key="2">
    <citation type="journal article" date="2015" name="Stand. Genomic Sci.">
        <title>Complete genome sequence of Paracoccus marcusii phage vB_PmaS-R3 isolated from the South China Sea.</title>
        <authorList>
            <person name="Xu Y."/>
            <person name="Zhang R."/>
            <person name="Jiao N."/>
        </authorList>
    </citation>
    <scope>NUCLEOTIDE SEQUENCE [LARGE SCALE GENOMIC DNA]</scope>
</reference>
<sequence length="266" mass="30425">MQNILNLQRRGYLTEQQLLHAYKFAKNPNAYTLAPTFYRILHDAIVKDEPLEAMEKRKGWPARSAKAMIGLILHAMQEMQGSHADEPDEEETTAKERLSFVVADNIRDVSPLMTELGLTHREARLFLILQRSAGQMCSKETLLTRLYHDQIDDAPDVKIIDVFVCKTRKKLIGSSWRIDTIWGEGYRLVNTDEPDAPPKPKGPLPKVQASDRNLRWYKAHVYDGESLRAIAKREGVYPSTVMRTIHKLTEGTSDEELDEMVQKLPA</sequence>
<dbReference type="InterPro" id="IPR001867">
    <property type="entry name" value="OmpR/PhoB-type_DNA-bd"/>
</dbReference>
<dbReference type="Proteomes" id="UP000031732">
    <property type="component" value="Genome"/>
</dbReference>
<dbReference type="GeneID" id="23681309"/>
<dbReference type="EMBL" id="KP162168">
    <property type="protein sequence ID" value="AJD83149.1"/>
    <property type="molecule type" value="Genomic_DNA"/>
</dbReference>
<dbReference type="GO" id="GO:0006355">
    <property type="term" value="P:regulation of DNA-templated transcription"/>
    <property type="evidence" value="ECO:0007669"/>
    <property type="project" value="InterPro"/>
</dbReference>
<reference evidence="4" key="1">
    <citation type="submission" date="2014-11" db="EMBL/GenBank/DDBJ databases">
        <title>Complete genome sequence of Paracoccus marcusii phage vB_PmaS_IMEP1 isolated from the South China Sea.</title>
        <authorList>
            <person name="Xu Y."/>
            <person name="Zhang R."/>
            <person name="Jiao N."/>
        </authorList>
    </citation>
    <scope>NUCLEOTIDE SEQUENCE [LARGE SCALE GENOMIC DNA]</scope>
</reference>
<dbReference type="InterPro" id="IPR036388">
    <property type="entry name" value="WH-like_DNA-bd_sf"/>
</dbReference>
<dbReference type="GO" id="GO:0003677">
    <property type="term" value="F:DNA binding"/>
    <property type="evidence" value="ECO:0007669"/>
    <property type="project" value="UniProtKB-KW"/>
</dbReference>
<keyword evidence="4" id="KW-1185">Reference proteome</keyword>
<dbReference type="GO" id="GO:0000160">
    <property type="term" value="P:phosphorelay signal transduction system"/>
    <property type="evidence" value="ECO:0007669"/>
    <property type="project" value="InterPro"/>
</dbReference>
<dbReference type="KEGG" id="vg:23681309"/>
<evidence type="ECO:0000259" key="2">
    <source>
        <dbReference type="PROSITE" id="PS51755"/>
    </source>
</evidence>
<dbReference type="CDD" id="cd00383">
    <property type="entry name" value="trans_reg_C"/>
    <property type="match status" value="1"/>
</dbReference>
<proteinExistence type="predicted"/>
<dbReference type="SMART" id="SM00862">
    <property type="entry name" value="Trans_reg_C"/>
    <property type="match status" value="1"/>
</dbReference>
<protein>
    <submittedName>
        <fullName evidence="3">CzcR-like response regulator</fullName>
    </submittedName>
</protein>
<dbReference type="SUPFAM" id="SSF46894">
    <property type="entry name" value="C-terminal effector domain of the bipartite response regulators"/>
    <property type="match status" value="1"/>
</dbReference>
<dbReference type="Gene3D" id="1.10.10.10">
    <property type="entry name" value="Winged helix-like DNA-binding domain superfamily/Winged helix DNA-binding domain"/>
    <property type="match status" value="1"/>
</dbReference>
<name>A0A0B5A598_9CAUD</name>
<dbReference type="PROSITE" id="PS51755">
    <property type="entry name" value="OMPR_PHOB"/>
    <property type="match status" value="1"/>
</dbReference>
<dbReference type="Pfam" id="PF00486">
    <property type="entry name" value="Trans_reg_C"/>
    <property type="match status" value="1"/>
</dbReference>
<evidence type="ECO:0000256" key="1">
    <source>
        <dbReference type="ARBA" id="ARBA00023125"/>
    </source>
</evidence>